<reference evidence="2" key="1">
    <citation type="journal article" date="2017" name="Plant J.">
        <title>The pomegranate (Punica granatum L.) genome and the genomics of punicalagin biosynthesis.</title>
        <authorList>
            <person name="Qin G."/>
            <person name="Xu C."/>
            <person name="Ming R."/>
            <person name="Tang H."/>
            <person name="Guyot R."/>
            <person name="Kramer E.M."/>
            <person name="Hu Y."/>
            <person name="Yi X."/>
            <person name="Qi Y."/>
            <person name="Xu X."/>
            <person name="Gao Z."/>
            <person name="Pan H."/>
            <person name="Jian J."/>
            <person name="Tian Y."/>
            <person name="Yue Z."/>
            <person name="Xu Y."/>
        </authorList>
    </citation>
    <scope>NUCLEOTIDE SEQUENCE [LARGE SCALE GENOMIC DNA]</scope>
    <source>
        <strain evidence="2">cv. Dabenzi</strain>
    </source>
</reference>
<organism evidence="1 2">
    <name type="scientific">Punica granatum</name>
    <name type="common">Pomegranate</name>
    <dbReference type="NCBI Taxonomy" id="22663"/>
    <lineage>
        <taxon>Eukaryota</taxon>
        <taxon>Viridiplantae</taxon>
        <taxon>Streptophyta</taxon>
        <taxon>Embryophyta</taxon>
        <taxon>Tracheophyta</taxon>
        <taxon>Spermatophyta</taxon>
        <taxon>Magnoliopsida</taxon>
        <taxon>eudicotyledons</taxon>
        <taxon>Gunneridae</taxon>
        <taxon>Pentapetalae</taxon>
        <taxon>rosids</taxon>
        <taxon>malvids</taxon>
        <taxon>Myrtales</taxon>
        <taxon>Lythraceae</taxon>
        <taxon>Punica</taxon>
    </lineage>
</organism>
<protein>
    <submittedName>
        <fullName evidence="1">Uncharacterized protein</fullName>
    </submittedName>
</protein>
<dbReference type="InterPro" id="IPR040320">
    <property type="entry name" value="At4g37920-like"/>
</dbReference>
<dbReference type="GO" id="GO:0009535">
    <property type="term" value="C:chloroplast thylakoid membrane"/>
    <property type="evidence" value="ECO:0007669"/>
    <property type="project" value="TreeGrafter"/>
</dbReference>
<comment type="caution">
    <text evidence="1">The sequence shown here is derived from an EMBL/GenBank/DDBJ whole genome shotgun (WGS) entry which is preliminary data.</text>
</comment>
<proteinExistence type="predicted"/>
<name>A0A218Y092_PUNGR</name>
<gene>
    <name evidence="1" type="ORF">CDL15_Pgr006532</name>
</gene>
<dbReference type="PANTHER" id="PTHR31755">
    <property type="entry name" value="FOLATE RECEPTOR-LIKE"/>
    <property type="match status" value="1"/>
</dbReference>
<dbReference type="Proteomes" id="UP000197138">
    <property type="component" value="Unassembled WGS sequence"/>
</dbReference>
<dbReference type="GO" id="GO:0009941">
    <property type="term" value="C:chloroplast envelope"/>
    <property type="evidence" value="ECO:0007669"/>
    <property type="project" value="TreeGrafter"/>
</dbReference>
<dbReference type="PANTHER" id="PTHR31755:SF3">
    <property type="entry name" value="EXOCYST COMPLEX COMPONENT SEC6"/>
    <property type="match status" value="1"/>
</dbReference>
<sequence>MVRVCDELIEVFIVDKPTPTDWRRLLAFSREWSNIRPHFYKRCQDRADSVDDPGMKHKLLRLSRKLKEDDLIPHFYLCRTPEELHTAIRTVIEAYRFSREGTLIREARDLMNPKIVEKLDELKKLLEDKYM</sequence>
<evidence type="ECO:0000313" key="2">
    <source>
        <dbReference type="Proteomes" id="UP000197138"/>
    </source>
</evidence>
<dbReference type="AlphaFoldDB" id="A0A218Y092"/>
<accession>A0A218Y092</accession>
<evidence type="ECO:0000313" key="1">
    <source>
        <dbReference type="EMBL" id="OWM90211.1"/>
    </source>
</evidence>
<dbReference type="EMBL" id="MTKT01000553">
    <property type="protein sequence ID" value="OWM90211.1"/>
    <property type="molecule type" value="Genomic_DNA"/>
</dbReference>